<dbReference type="GO" id="GO:0005829">
    <property type="term" value="C:cytosol"/>
    <property type="evidence" value="ECO:0007669"/>
    <property type="project" value="TreeGrafter"/>
</dbReference>
<reference evidence="3 4" key="1">
    <citation type="submission" date="2018-07" db="EMBL/GenBank/DDBJ databases">
        <authorList>
            <person name="Peeters C."/>
        </authorList>
    </citation>
    <scope>NUCLEOTIDE SEQUENCE [LARGE SCALE GENOMIC DNA]</scope>
    <source>
        <strain evidence="3 4">LMG 30378</strain>
    </source>
</reference>
<dbReference type="Pfam" id="PF01734">
    <property type="entry name" value="Patatin"/>
    <property type="match status" value="1"/>
</dbReference>
<dbReference type="InterPro" id="IPR016035">
    <property type="entry name" value="Acyl_Trfase/lysoPLipase"/>
</dbReference>
<dbReference type="InterPro" id="IPR002641">
    <property type="entry name" value="PNPLA_dom"/>
</dbReference>
<dbReference type="EMBL" id="UFQC01000005">
    <property type="protein sequence ID" value="SSW64764.1"/>
    <property type="molecule type" value="Genomic_DNA"/>
</dbReference>
<dbReference type="Proteomes" id="UP000289465">
    <property type="component" value="Unassembled WGS sequence"/>
</dbReference>
<organism evidence="3 4">
    <name type="scientific">Achromobacter veterisilvae</name>
    <dbReference type="NCBI Taxonomy" id="2069367"/>
    <lineage>
        <taxon>Bacteria</taxon>
        <taxon>Pseudomonadati</taxon>
        <taxon>Pseudomonadota</taxon>
        <taxon>Betaproteobacteria</taxon>
        <taxon>Burkholderiales</taxon>
        <taxon>Alcaligenaceae</taxon>
        <taxon>Achromobacter</taxon>
    </lineage>
</organism>
<sequence length="630" mass="69164">MPQSSRFFFFVLVHVGVANAECPIPDGPLAARIPIAQTTPETLACDFRAERAARPSPQVGLALSGGGTRAGLFAHGVMQGLFDSGLLEKVDTISSVSGGGYAALWYFTKRMEAARQGWDYRQIFSDCLPTWWVGDPGRQAGPLTDLQKLIAQAKGWPMACPNSAHFAPGDPYRWQAHLARWPDIFGESPVVVTGSRQSGPWFQLLGMGIEAAFTTITRLQLRSDVGDLYQAGIERTWGLNPVPRSFNGPVNALADRKTKWAYTNDNGNPRRTTVGLAVDLANWAALRDWLGRTPNAPSWVLNARIGNKQHDVRPETIYEMSPFVYGSDSSKYSGADFPYPGLGTAVRISGAFADYQGLPEGTGAAKTLQRFSAITRNARWSMEMKGEAGQAPYNLSDGGGEENLALYSLVRRGIPNIIAVDASFDAAGRMDDLCRVRQGLARDGLVLEVPALEELQQVCEQAGTKAYNTSAWLNPVMSGRVKWPVNPATGAVTMPDTKIWFIKLGWNQQEYRRAFNEGQCENAAHPVSCLLTVYYGHNTTIVDKKDRYMLFPQLSTAGLTLNSSTYLFWAYRELGRSAGRMLTWNEAAETIEYAATRECAQVARRYVKGHRAGVLPRDTSSDPSCRDAPP</sequence>
<dbReference type="SUPFAM" id="SSF52151">
    <property type="entry name" value="FabD/lysophospholipase-like"/>
    <property type="match status" value="1"/>
</dbReference>
<keyword evidence="1" id="KW-0443">Lipid metabolism</keyword>
<evidence type="ECO:0000256" key="1">
    <source>
        <dbReference type="ARBA" id="ARBA00023098"/>
    </source>
</evidence>
<dbReference type="AlphaFoldDB" id="A0A446CAA5"/>
<gene>
    <name evidence="3" type="ORF">AVE30378_01199</name>
</gene>
<protein>
    <recommendedName>
        <fullName evidence="2">PNPLA domain-containing protein</fullName>
    </recommendedName>
</protein>
<name>A0A446CAA5_9BURK</name>
<dbReference type="RefSeq" id="WP_129239858.1">
    <property type="nucleotide sequence ID" value="NZ_UFQC01000005.1"/>
</dbReference>
<evidence type="ECO:0000259" key="2">
    <source>
        <dbReference type="Pfam" id="PF01734"/>
    </source>
</evidence>
<dbReference type="PANTHER" id="PTHR10728:SF40">
    <property type="entry name" value="PATATIN FAMILY PROTEIN"/>
    <property type="match status" value="1"/>
</dbReference>
<feature type="domain" description="PNPLA" evidence="2">
    <location>
        <begin position="61"/>
        <end position="118"/>
    </location>
</feature>
<proteinExistence type="predicted"/>
<dbReference type="PANTHER" id="PTHR10728">
    <property type="entry name" value="CYTOSOLIC PHOSPHOLIPASE A2"/>
    <property type="match status" value="1"/>
</dbReference>
<evidence type="ECO:0000313" key="3">
    <source>
        <dbReference type="EMBL" id="SSW64764.1"/>
    </source>
</evidence>
<accession>A0A446CAA5</accession>
<dbReference type="GO" id="GO:0046475">
    <property type="term" value="P:glycerophospholipid catabolic process"/>
    <property type="evidence" value="ECO:0007669"/>
    <property type="project" value="TreeGrafter"/>
</dbReference>
<dbReference type="Gene3D" id="3.40.1090.10">
    <property type="entry name" value="Cytosolic phospholipase A2 catalytic domain"/>
    <property type="match status" value="1"/>
</dbReference>
<evidence type="ECO:0000313" key="4">
    <source>
        <dbReference type="Proteomes" id="UP000289465"/>
    </source>
</evidence>
<dbReference type="OrthoDB" id="100544at2"/>
<dbReference type="GO" id="GO:0004623">
    <property type="term" value="F:phospholipase A2 activity"/>
    <property type="evidence" value="ECO:0007669"/>
    <property type="project" value="TreeGrafter"/>
</dbReference>